<reference evidence="3 4" key="1">
    <citation type="submission" date="2017-06" db="EMBL/GenBank/DDBJ databases">
        <title>A platform for efficient transgenesis in Macrostomum lignano, a flatworm model organism for stem cell research.</title>
        <authorList>
            <person name="Berezikov E."/>
        </authorList>
    </citation>
    <scope>NUCLEOTIDE SEQUENCE [LARGE SCALE GENOMIC DNA]</scope>
    <source>
        <strain evidence="3">DV1</strain>
        <tissue evidence="3">Whole organism</tissue>
    </source>
</reference>
<dbReference type="SUPFAM" id="SSF54695">
    <property type="entry name" value="POZ domain"/>
    <property type="match status" value="2"/>
</dbReference>
<feature type="domain" description="BTB" evidence="2">
    <location>
        <begin position="138"/>
        <end position="214"/>
    </location>
</feature>
<evidence type="ECO:0000256" key="1">
    <source>
        <dbReference type="SAM" id="MobiDB-lite"/>
    </source>
</evidence>
<feature type="compositionally biased region" description="Polar residues" evidence="1">
    <location>
        <begin position="476"/>
        <end position="487"/>
    </location>
</feature>
<dbReference type="Proteomes" id="UP000215902">
    <property type="component" value="Unassembled WGS sequence"/>
</dbReference>
<evidence type="ECO:0000259" key="2">
    <source>
        <dbReference type="PROSITE" id="PS50097"/>
    </source>
</evidence>
<dbReference type="PANTHER" id="PTHR16064:SF3">
    <property type="entry name" value="BTB_POZ DOMAIN-CONTAINING PROTEIN 7"/>
    <property type="match status" value="1"/>
</dbReference>
<dbReference type="Pfam" id="PF00651">
    <property type="entry name" value="BTB"/>
    <property type="match status" value="1"/>
</dbReference>
<dbReference type="PANTHER" id="PTHR16064">
    <property type="entry name" value="BTB POZ DOMAIN CONTAINING 7"/>
    <property type="match status" value="1"/>
</dbReference>
<feature type="compositionally biased region" description="Low complexity" evidence="1">
    <location>
        <begin position="608"/>
        <end position="618"/>
    </location>
</feature>
<keyword evidence="4" id="KW-1185">Reference proteome</keyword>
<feature type="compositionally biased region" description="Polar residues" evidence="1">
    <location>
        <begin position="23"/>
        <end position="41"/>
    </location>
</feature>
<dbReference type="AlphaFoldDB" id="A0A267EX51"/>
<accession>A0A267EX51</accession>
<dbReference type="CDD" id="cd18186">
    <property type="entry name" value="BTB_POZ_ZBTB_KLHL-like"/>
    <property type="match status" value="1"/>
</dbReference>
<dbReference type="GO" id="GO:0061138">
    <property type="term" value="P:morphogenesis of a branching epithelium"/>
    <property type="evidence" value="ECO:0007669"/>
    <property type="project" value="InterPro"/>
</dbReference>
<evidence type="ECO:0000313" key="3">
    <source>
        <dbReference type="EMBL" id="PAA65554.1"/>
    </source>
</evidence>
<name>A0A267EX51_9PLAT</name>
<dbReference type="InterPro" id="IPR042345">
    <property type="entry name" value="Btbd7"/>
</dbReference>
<dbReference type="EMBL" id="NIVC01001639">
    <property type="protein sequence ID" value="PAA65554.1"/>
    <property type="molecule type" value="Genomic_DNA"/>
</dbReference>
<dbReference type="PROSITE" id="PS50097">
    <property type="entry name" value="BTB"/>
    <property type="match status" value="1"/>
</dbReference>
<proteinExistence type="predicted"/>
<dbReference type="STRING" id="282301.A0A267EX51"/>
<protein>
    <recommendedName>
        <fullName evidence="2">BTB domain-containing protein</fullName>
    </recommendedName>
</protein>
<gene>
    <name evidence="3" type="ORF">BOX15_Mlig014064g1</name>
</gene>
<organism evidence="3 4">
    <name type="scientific">Macrostomum lignano</name>
    <dbReference type="NCBI Taxonomy" id="282301"/>
    <lineage>
        <taxon>Eukaryota</taxon>
        <taxon>Metazoa</taxon>
        <taxon>Spiralia</taxon>
        <taxon>Lophotrochozoa</taxon>
        <taxon>Platyhelminthes</taxon>
        <taxon>Rhabditophora</taxon>
        <taxon>Macrostomorpha</taxon>
        <taxon>Macrostomida</taxon>
        <taxon>Macrostomidae</taxon>
        <taxon>Macrostomum</taxon>
    </lineage>
</organism>
<dbReference type="InterPro" id="IPR000210">
    <property type="entry name" value="BTB/POZ_dom"/>
</dbReference>
<feature type="compositionally biased region" description="Low complexity" evidence="1">
    <location>
        <begin position="43"/>
        <end position="54"/>
    </location>
</feature>
<comment type="caution">
    <text evidence="3">The sequence shown here is derived from an EMBL/GenBank/DDBJ whole genome shotgun (WGS) entry which is preliminary data.</text>
</comment>
<feature type="region of interest" description="Disordered" evidence="1">
    <location>
        <begin position="476"/>
        <end position="499"/>
    </location>
</feature>
<dbReference type="Gene3D" id="3.30.710.10">
    <property type="entry name" value="Potassium Channel Kv1.1, Chain A"/>
    <property type="match status" value="2"/>
</dbReference>
<feature type="region of interest" description="Disordered" evidence="1">
    <location>
        <begin position="1"/>
        <end position="57"/>
    </location>
</feature>
<dbReference type="InterPro" id="IPR011333">
    <property type="entry name" value="SKP1/BTB/POZ_sf"/>
</dbReference>
<evidence type="ECO:0000313" key="4">
    <source>
        <dbReference type="Proteomes" id="UP000215902"/>
    </source>
</evidence>
<dbReference type="OrthoDB" id="2347980at2759"/>
<sequence>MGAAPSALTDSSSASLGQFGCHGNSSEKSQPLSTGSANSFAPSGHSRQSSSSSSATARLQQTLKRRVAWLRRRSSPDPARQFRAFIADWSSADLRVLLDEFEALHALKDAHLGAAAARPQCSSLCQDLGCLLRTGLGSDARLILGGVAFPVHRAVLAARSNFFARLFANGEDYDSAATGGADYPLDLCVPGGLDPELLRALLAYLYCGEVSLARLSAPATVAALCHELGAPGRLSDDLAQLLDTGHLADCVLIFEEAEPRARRIELPCHRALLACRSPFFAGVVEKRLAAARRHRRRRLVRCAVHGGGDGVGDAQLAEPPLALVLDEAVLPRRLAPAMLTCLYTDRLPDCLALRDLMDLHEIGRFLELPCLTRASEDLLVESLCPDTLVPVLDWSGAGTGSAWVHRQARLFLCEEFAALAVQAPRVLTQLSRRELLAALRSDFLQAAESDVLSALIAWGEAQVAARAAEIVAESQQTGAPSGFSRKTSGGGGLSSGRQKRAAGSAAAAAASEELSSVLGDLVSQGLRLEHLLCPDSLQEAVRRKLLPKDAGLSRPAAWLHAGGGGGSDGGYRHPRLFAPHLEEIRSVLSDRTRDLTLAQCPPEPPRRLPASPQPAAVAPPDAASAAAAAAGLWGGHGGGGPDLVATLPPGCSPIDPATAASLLRRVQELLSGSLFVRAGLLPAADRAALHRQAQLWAVREFGLPDSAAALLPGRLPDVAFHA</sequence>
<dbReference type="SMART" id="SM00225">
    <property type="entry name" value="BTB"/>
    <property type="match status" value="2"/>
</dbReference>
<feature type="region of interest" description="Disordered" evidence="1">
    <location>
        <begin position="597"/>
        <end position="618"/>
    </location>
</feature>